<comment type="caution">
    <text evidence="1">The sequence shown here is derived from an EMBL/GenBank/DDBJ whole genome shotgun (WGS) entry which is preliminary data.</text>
</comment>
<dbReference type="AlphaFoldDB" id="A0A8T0GH26"/>
<keyword evidence="2" id="KW-1185">Reference proteome</keyword>
<name>A0A8T0GH26_CERPU</name>
<dbReference type="EMBL" id="CM026431">
    <property type="protein sequence ID" value="KAG0558320.1"/>
    <property type="molecule type" value="Genomic_DNA"/>
</dbReference>
<organism evidence="1 2">
    <name type="scientific">Ceratodon purpureus</name>
    <name type="common">Fire moss</name>
    <name type="synonym">Dicranum purpureum</name>
    <dbReference type="NCBI Taxonomy" id="3225"/>
    <lineage>
        <taxon>Eukaryota</taxon>
        <taxon>Viridiplantae</taxon>
        <taxon>Streptophyta</taxon>
        <taxon>Embryophyta</taxon>
        <taxon>Bryophyta</taxon>
        <taxon>Bryophytina</taxon>
        <taxon>Bryopsida</taxon>
        <taxon>Dicranidae</taxon>
        <taxon>Pseudoditrichales</taxon>
        <taxon>Ditrichaceae</taxon>
        <taxon>Ceratodon</taxon>
    </lineage>
</organism>
<accession>A0A8T0GH26</accession>
<gene>
    <name evidence="1" type="ORF">KC19_10G018700</name>
</gene>
<proteinExistence type="predicted"/>
<sequence>MVAPKRSKQDVPSSVQHSSICMNLLKDDVLCRLLLLNNKKLRHDYTAPCVNGVLHLFLYIQEQYRITNILVQTLKLGAPCTLPLLAKMINSNHTWKLHQQFKRGFKMATDTVHIS</sequence>
<dbReference type="Proteomes" id="UP000822688">
    <property type="component" value="Chromosome 10"/>
</dbReference>
<evidence type="ECO:0000313" key="1">
    <source>
        <dbReference type="EMBL" id="KAG0558320.1"/>
    </source>
</evidence>
<protein>
    <submittedName>
        <fullName evidence="1">Uncharacterized protein</fullName>
    </submittedName>
</protein>
<evidence type="ECO:0000313" key="2">
    <source>
        <dbReference type="Proteomes" id="UP000822688"/>
    </source>
</evidence>
<reference evidence="1" key="1">
    <citation type="submission" date="2020-06" db="EMBL/GenBank/DDBJ databases">
        <title>WGS assembly of Ceratodon purpureus strain R40.</title>
        <authorList>
            <person name="Carey S.B."/>
            <person name="Jenkins J."/>
            <person name="Shu S."/>
            <person name="Lovell J.T."/>
            <person name="Sreedasyam A."/>
            <person name="Maumus F."/>
            <person name="Tiley G.P."/>
            <person name="Fernandez-Pozo N."/>
            <person name="Barry K."/>
            <person name="Chen C."/>
            <person name="Wang M."/>
            <person name="Lipzen A."/>
            <person name="Daum C."/>
            <person name="Saski C.A."/>
            <person name="Payton A.C."/>
            <person name="Mcbreen J.C."/>
            <person name="Conrad R.E."/>
            <person name="Kollar L.M."/>
            <person name="Olsson S."/>
            <person name="Huttunen S."/>
            <person name="Landis J.B."/>
            <person name="Wickett N.J."/>
            <person name="Johnson M.G."/>
            <person name="Rensing S.A."/>
            <person name="Grimwood J."/>
            <person name="Schmutz J."/>
            <person name="Mcdaniel S.F."/>
        </authorList>
    </citation>
    <scope>NUCLEOTIDE SEQUENCE</scope>
    <source>
        <strain evidence="1">R40</strain>
    </source>
</reference>